<keyword evidence="2" id="KW-1185">Reference proteome</keyword>
<comment type="caution">
    <text evidence="1">The sequence shown here is derived from an EMBL/GenBank/DDBJ whole genome shotgun (WGS) entry which is preliminary data.</text>
</comment>
<protein>
    <submittedName>
        <fullName evidence="1">Uncharacterized protein</fullName>
    </submittedName>
</protein>
<accession>A0ACC1BTP9</accession>
<reference evidence="2" key="1">
    <citation type="journal article" date="2023" name="G3 (Bethesda)">
        <title>Genome assembly and association tests identify interacting loci associated with vigor, precocity, and sex in interspecific pistachio rootstocks.</title>
        <authorList>
            <person name="Palmer W."/>
            <person name="Jacygrad E."/>
            <person name="Sagayaradj S."/>
            <person name="Cavanaugh K."/>
            <person name="Han R."/>
            <person name="Bertier L."/>
            <person name="Beede B."/>
            <person name="Kafkas S."/>
            <person name="Golino D."/>
            <person name="Preece J."/>
            <person name="Michelmore R."/>
        </authorList>
    </citation>
    <scope>NUCLEOTIDE SEQUENCE [LARGE SCALE GENOMIC DNA]</scope>
</reference>
<gene>
    <name evidence="1" type="ORF">Patl1_04321</name>
</gene>
<proteinExistence type="predicted"/>
<dbReference type="Proteomes" id="UP001164250">
    <property type="component" value="Chromosome 3"/>
</dbReference>
<organism evidence="1 2">
    <name type="scientific">Pistacia atlantica</name>
    <dbReference type="NCBI Taxonomy" id="434234"/>
    <lineage>
        <taxon>Eukaryota</taxon>
        <taxon>Viridiplantae</taxon>
        <taxon>Streptophyta</taxon>
        <taxon>Embryophyta</taxon>
        <taxon>Tracheophyta</taxon>
        <taxon>Spermatophyta</taxon>
        <taxon>Magnoliopsida</taxon>
        <taxon>eudicotyledons</taxon>
        <taxon>Gunneridae</taxon>
        <taxon>Pentapetalae</taxon>
        <taxon>rosids</taxon>
        <taxon>malvids</taxon>
        <taxon>Sapindales</taxon>
        <taxon>Anacardiaceae</taxon>
        <taxon>Pistacia</taxon>
    </lineage>
</organism>
<sequence length="358" mass="40353">MLKNPYDRHRIVHQMLNKTTGAYVFLDFGHEAFIFAGISELLGNRRGTLRSVFQLASTSEATVSIYEFSNFTKIFSGLLCCQSVLNGFVAFFMACNRHCLRCTLIHLPTISGADCVMLMPFQSEGRKLNMNFKAPMASTSTLLHCLSQPSSAHLNHPIPSKLFLHNQLPKTHLSIKCSTTSNNLTPKPDDGKQPQDFPSPSPNSVATTSPESFPIEKRRKSEILRERKSKAGLVKSEPPNFEVGWRRTKEINLEKPIGYEIMDFLEKLQELMERDYGSTTLLEKAGEIVAERAKEEAELLRDEGKVADRMVIELSRVLRLMQMDLAMVKAAVKEETLGERLEQAKARCRQAILIANSF</sequence>
<name>A0ACC1BTP9_9ROSI</name>
<dbReference type="EMBL" id="CM047899">
    <property type="protein sequence ID" value="KAJ0102361.1"/>
    <property type="molecule type" value="Genomic_DNA"/>
</dbReference>
<evidence type="ECO:0000313" key="2">
    <source>
        <dbReference type="Proteomes" id="UP001164250"/>
    </source>
</evidence>
<evidence type="ECO:0000313" key="1">
    <source>
        <dbReference type="EMBL" id="KAJ0102361.1"/>
    </source>
</evidence>